<evidence type="ECO:0000256" key="7">
    <source>
        <dbReference type="SAM" id="Phobius"/>
    </source>
</evidence>
<reference evidence="8 9" key="1">
    <citation type="submission" date="2019-12" db="EMBL/GenBank/DDBJ databases">
        <authorList>
            <person name="Kim Y.S."/>
        </authorList>
    </citation>
    <scope>NUCLEOTIDE SEQUENCE [LARGE SCALE GENOMIC DNA]</scope>
    <source>
        <strain evidence="8 9">MMS17-SY077</strain>
    </source>
</reference>
<dbReference type="PRINTS" id="PR00447">
    <property type="entry name" value="NATRESASSCMP"/>
</dbReference>
<evidence type="ECO:0000256" key="2">
    <source>
        <dbReference type="ARBA" id="ARBA00022448"/>
    </source>
</evidence>
<evidence type="ECO:0000313" key="9">
    <source>
        <dbReference type="Proteomes" id="UP000438182"/>
    </source>
</evidence>
<keyword evidence="9" id="KW-1185">Reference proteome</keyword>
<keyword evidence="4 7" id="KW-1133">Transmembrane helix</keyword>
<dbReference type="PANTHER" id="PTHR11706:SF33">
    <property type="entry name" value="NATURAL RESISTANCE-ASSOCIATED MACROPHAGE PROTEIN 2"/>
    <property type="match status" value="1"/>
</dbReference>
<evidence type="ECO:0000256" key="6">
    <source>
        <dbReference type="SAM" id="MobiDB-lite"/>
    </source>
</evidence>
<organism evidence="8 9">
    <name type="scientific">Agromyces seonyuensis</name>
    <dbReference type="NCBI Taxonomy" id="2662446"/>
    <lineage>
        <taxon>Bacteria</taxon>
        <taxon>Bacillati</taxon>
        <taxon>Actinomycetota</taxon>
        <taxon>Actinomycetes</taxon>
        <taxon>Micrococcales</taxon>
        <taxon>Microbacteriaceae</taxon>
        <taxon>Agromyces</taxon>
    </lineage>
</organism>
<feature type="transmembrane region" description="Helical" evidence="7">
    <location>
        <begin position="78"/>
        <end position="103"/>
    </location>
</feature>
<evidence type="ECO:0000256" key="4">
    <source>
        <dbReference type="ARBA" id="ARBA00022989"/>
    </source>
</evidence>
<evidence type="ECO:0000256" key="5">
    <source>
        <dbReference type="ARBA" id="ARBA00023136"/>
    </source>
</evidence>
<dbReference type="Proteomes" id="UP000438182">
    <property type="component" value="Unassembled WGS sequence"/>
</dbReference>
<dbReference type="GO" id="GO:0034755">
    <property type="term" value="P:iron ion transmembrane transport"/>
    <property type="evidence" value="ECO:0007669"/>
    <property type="project" value="TreeGrafter"/>
</dbReference>
<feature type="transmembrane region" description="Helical" evidence="7">
    <location>
        <begin position="109"/>
        <end position="126"/>
    </location>
</feature>
<dbReference type="PANTHER" id="PTHR11706">
    <property type="entry name" value="SOLUTE CARRIER PROTEIN FAMILY 11 MEMBER"/>
    <property type="match status" value="1"/>
</dbReference>
<comment type="caution">
    <text evidence="8">The sequence shown here is derived from an EMBL/GenBank/DDBJ whole genome shotgun (WGS) entry which is preliminary data.</text>
</comment>
<feature type="transmembrane region" description="Helical" evidence="7">
    <location>
        <begin position="361"/>
        <end position="379"/>
    </location>
</feature>
<keyword evidence="3 7" id="KW-0812">Transmembrane</keyword>
<sequence length="418" mass="42982">MLGPALVAGVAYLDPGNVASNFSAGARYGYLLVWVVVVGNLMAWLIQYLSAKLGVVTGGSLPQVLGERIRSKTGRRAYWLQAELVAMATDLAEVIGGAVALYLLFGVPLVWGGLITGAVSIALLVLQSKRGPRAFENIVIALLLVIAIGFVAGVVVAPPDPAGVVAGLVPRFEGVDSVLLAASILGATIMPHAIYAHSSLARDRFPGGAARDDRHSPGGLGRTDRGVQDASGRTITTARLLRATKWDVTIAMIVAGTVNLCMLLLAAANLAGVSGTDTLEGAYGALEAGLGQVVATLFAVGLLASGLASTSVGAYAGAEIMDGLLHVRVPLIARRLVTLVPALVILAIGVDPTLALVLSQVVLSFGIPFALIPLVALTARREVLGAWRNRALTTALGILASIALVTLNATLLFLVFTG</sequence>
<dbReference type="GO" id="GO:0015086">
    <property type="term" value="F:cadmium ion transmembrane transporter activity"/>
    <property type="evidence" value="ECO:0007669"/>
    <property type="project" value="TreeGrafter"/>
</dbReference>
<keyword evidence="2" id="KW-0813">Transport</keyword>
<feature type="region of interest" description="Disordered" evidence="6">
    <location>
        <begin position="206"/>
        <end position="230"/>
    </location>
</feature>
<feature type="transmembrane region" description="Helical" evidence="7">
    <location>
        <begin position="28"/>
        <end position="46"/>
    </location>
</feature>
<name>A0A6I4P723_9MICO</name>
<protein>
    <submittedName>
        <fullName evidence="8">Divalent metal cation transporter</fullName>
    </submittedName>
</protein>
<dbReference type="EMBL" id="WSTA01000065">
    <property type="protein sequence ID" value="MWB99537.1"/>
    <property type="molecule type" value="Genomic_DNA"/>
</dbReference>
<evidence type="ECO:0000256" key="3">
    <source>
        <dbReference type="ARBA" id="ARBA00022692"/>
    </source>
</evidence>
<evidence type="ECO:0000313" key="8">
    <source>
        <dbReference type="EMBL" id="MWB99537.1"/>
    </source>
</evidence>
<keyword evidence="5 7" id="KW-0472">Membrane</keyword>
<dbReference type="RefSeq" id="WP_160425870.1">
    <property type="nucleotide sequence ID" value="NZ_WSTA01000065.1"/>
</dbReference>
<comment type="subcellular location">
    <subcellularLocation>
        <location evidence="1">Membrane</location>
        <topology evidence="1">Multi-pass membrane protein</topology>
    </subcellularLocation>
</comment>
<accession>A0A6I4P723</accession>
<evidence type="ECO:0000256" key="1">
    <source>
        <dbReference type="ARBA" id="ARBA00004141"/>
    </source>
</evidence>
<gene>
    <name evidence="8" type="ORF">GB864_13385</name>
</gene>
<feature type="transmembrane region" description="Helical" evidence="7">
    <location>
        <begin position="138"/>
        <end position="157"/>
    </location>
</feature>
<dbReference type="Pfam" id="PF01566">
    <property type="entry name" value="Nramp"/>
    <property type="match status" value="1"/>
</dbReference>
<feature type="transmembrane region" description="Helical" evidence="7">
    <location>
        <begin position="293"/>
        <end position="316"/>
    </location>
</feature>
<dbReference type="AlphaFoldDB" id="A0A6I4P723"/>
<dbReference type="InterPro" id="IPR001046">
    <property type="entry name" value="NRAMP_fam"/>
</dbReference>
<dbReference type="NCBIfam" id="NF037982">
    <property type="entry name" value="Nramp_1"/>
    <property type="match status" value="1"/>
</dbReference>
<dbReference type="GO" id="GO:0005886">
    <property type="term" value="C:plasma membrane"/>
    <property type="evidence" value="ECO:0007669"/>
    <property type="project" value="TreeGrafter"/>
</dbReference>
<feature type="transmembrane region" description="Helical" evidence="7">
    <location>
        <begin position="391"/>
        <end position="416"/>
    </location>
</feature>
<feature type="transmembrane region" description="Helical" evidence="7">
    <location>
        <begin position="248"/>
        <end position="273"/>
    </location>
</feature>
<dbReference type="GO" id="GO:0005384">
    <property type="term" value="F:manganese ion transmembrane transporter activity"/>
    <property type="evidence" value="ECO:0007669"/>
    <property type="project" value="TreeGrafter"/>
</dbReference>
<dbReference type="NCBIfam" id="TIGR01197">
    <property type="entry name" value="nramp"/>
    <property type="match status" value="1"/>
</dbReference>
<proteinExistence type="predicted"/>
<feature type="transmembrane region" description="Helical" evidence="7">
    <location>
        <begin position="177"/>
        <end position="196"/>
    </location>
</feature>
<feature type="transmembrane region" description="Helical" evidence="7">
    <location>
        <begin position="336"/>
        <end position="355"/>
    </location>
</feature>
<feature type="compositionally biased region" description="Basic and acidic residues" evidence="6">
    <location>
        <begin position="206"/>
        <end position="227"/>
    </location>
</feature>